<dbReference type="InterPro" id="IPR009081">
    <property type="entry name" value="PP-bd_ACP"/>
</dbReference>
<dbReference type="Pfam" id="PF00550">
    <property type="entry name" value="PP-binding"/>
    <property type="match status" value="1"/>
</dbReference>
<dbReference type="SUPFAM" id="SSF47336">
    <property type="entry name" value="ACP-like"/>
    <property type="match status" value="1"/>
</dbReference>
<protein>
    <submittedName>
        <fullName evidence="2">Phosphopantetheine-binding protein</fullName>
    </submittedName>
</protein>
<dbReference type="Gene3D" id="1.10.1200.10">
    <property type="entry name" value="ACP-like"/>
    <property type="match status" value="1"/>
</dbReference>
<dbReference type="SUPFAM" id="SSF56801">
    <property type="entry name" value="Acetyl-CoA synthetase-like"/>
    <property type="match status" value="1"/>
</dbReference>
<dbReference type="Pfam" id="PF13193">
    <property type="entry name" value="AMP-binding_C"/>
    <property type="match status" value="1"/>
</dbReference>
<proteinExistence type="predicted"/>
<feature type="domain" description="Carrier" evidence="1">
    <location>
        <begin position="166"/>
        <end position="240"/>
    </location>
</feature>
<keyword evidence="3" id="KW-1185">Reference proteome</keyword>
<dbReference type="InterPro" id="IPR036736">
    <property type="entry name" value="ACP-like_sf"/>
</dbReference>
<dbReference type="PANTHER" id="PTHR45527">
    <property type="entry name" value="NONRIBOSOMAL PEPTIDE SYNTHETASE"/>
    <property type="match status" value="1"/>
</dbReference>
<dbReference type="Gene3D" id="2.30.38.10">
    <property type="entry name" value="Luciferase, Domain 3"/>
    <property type="match status" value="1"/>
</dbReference>
<accession>A0ABW1AR25</accession>
<comment type="caution">
    <text evidence="2">The sequence shown here is derived from an EMBL/GenBank/DDBJ whole genome shotgun (WGS) entry which is preliminary data.</text>
</comment>
<dbReference type="Proteomes" id="UP001595974">
    <property type="component" value="Unassembled WGS sequence"/>
</dbReference>
<dbReference type="Gene3D" id="3.30.300.30">
    <property type="match status" value="1"/>
</dbReference>
<feature type="non-terminal residue" evidence="2">
    <location>
        <position position="279"/>
    </location>
</feature>
<dbReference type="PROSITE" id="PS50075">
    <property type="entry name" value="CARRIER"/>
    <property type="match status" value="1"/>
</dbReference>
<sequence>GGDGVARGYLNQPELTAERFVADPFATATAGNPAPRMYKTGDLGRWLADGTIEYLGRNDFQVKVRGFRIELGEIEAHLAQCEGVSDVVVIARADGADDTQHLVAYYVGDAAADALRAHAGDGLPSYMVPSAFVRLARLPLTPNGKLDRAALPAPEGDAFVRRGYEAPQGEVEQTLARLWSELLGVAQVGRHDNFFELGGHSLLAVSLIERMRQAGLQADVRALFTSTSLAELAASVGAGPARIEVPPNGIPADGSAERITPEMVTLAALTQDELDRLVA</sequence>
<evidence type="ECO:0000313" key="3">
    <source>
        <dbReference type="Proteomes" id="UP001595974"/>
    </source>
</evidence>
<feature type="non-terminal residue" evidence="2">
    <location>
        <position position="1"/>
    </location>
</feature>
<evidence type="ECO:0000259" key="1">
    <source>
        <dbReference type="PROSITE" id="PS50075"/>
    </source>
</evidence>
<name>A0ABW1AR25_9RHOO</name>
<dbReference type="RefSeq" id="WP_385961137.1">
    <property type="nucleotide sequence ID" value="NZ_JBHSOG010000038.1"/>
</dbReference>
<evidence type="ECO:0000313" key="2">
    <source>
        <dbReference type="EMBL" id="MFC5769755.1"/>
    </source>
</evidence>
<reference evidence="3" key="1">
    <citation type="journal article" date="2019" name="Int. J. Syst. Evol. Microbiol.">
        <title>The Global Catalogue of Microorganisms (GCM) 10K type strain sequencing project: providing services to taxonomists for standard genome sequencing and annotation.</title>
        <authorList>
            <consortium name="The Broad Institute Genomics Platform"/>
            <consortium name="The Broad Institute Genome Sequencing Center for Infectious Disease"/>
            <person name="Wu L."/>
            <person name="Ma J."/>
        </authorList>
    </citation>
    <scope>NUCLEOTIDE SEQUENCE [LARGE SCALE GENOMIC DNA]</scope>
    <source>
        <strain evidence="3">SHR3</strain>
    </source>
</reference>
<gene>
    <name evidence="2" type="ORF">ACFPTN_10265</name>
</gene>
<dbReference type="EMBL" id="JBHSOG010000038">
    <property type="protein sequence ID" value="MFC5769755.1"/>
    <property type="molecule type" value="Genomic_DNA"/>
</dbReference>
<dbReference type="InterPro" id="IPR045851">
    <property type="entry name" value="AMP-bd_C_sf"/>
</dbReference>
<dbReference type="InterPro" id="IPR025110">
    <property type="entry name" value="AMP-bd_C"/>
</dbReference>
<dbReference type="PANTHER" id="PTHR45527:SF1">
    <property type="entry name" value="FATTY ACID SYNTHASE"/>
    <property type="match status" value="1"/>
</dbReference>
<organism evidence="2 3">
    <name type="scientific">Thauera sinica</name>
    <dbReference type="NCBI Taxonomy" id="2665146"/>
    <lineage>
        <taxon>Bacteria</taxon>
        <taxon>Pseudomonadati</taxon>
        <taxon>Pseudomonadota</taxon>
        <taxon>Betaproteobacteria</taxon>
        <taxon>Rhodocyclales</taxon>
        <taxon>Zoogloeaceae</taxon>
        <taxon>Thauera</taxon>
    </lineage>
</organism>